<comment type="caution">
    <text evidence="1">The sequence shown here is derived from an EMBL/GenBank/DDBJ whole genome shotgun (WGS) entry which is preliminary data.</text>
</comment>
<reference evidence="1" key="1">
    <citation type="submission" date="2021-09" db="EMBL/GenBank/DDBJ databases">
        <title>The genome of Mauremys mutica provides insights into the evolution of semi-aquatic lifestyle.</title>
        <authorList>
            <person name="Gong S."/>
            <person name="Gao Y."/>
        </authorList>
    </citation>
    <scope>NUCLEOTIDE SEQUENCE</scope>
    <source>
        <strain evidence="1">MM-2020</strain>
        <tissue evidence="1">Muscle</tissue>
    </source>
</reference>
<keyword evidence="2" id="KW-1185">Reference proteome</keyword>
<name>A0A9D3XKT1_9SAUR</name>
<dbReference type="Proteomes" id="UP000827986">
    <property type="component" value="Unassembled WGS sequence"/>
</dbReference>
<dbReference type="EMBL" id="JAHDVG010000468">
    <property type="protein sequence ID" value="KAH1181502.1"/>
    <property type="molecule type" value="Genomic_DNA"/>
</dbReference>
<protein>
    <submittedName>
        <fullName evidence="1">Uncharacterized protein</fullName>
    </submittedName>
</protein>
<proteinExistence type="predicted"/>
<accession>A0A9D3XKT1</accession>
<evidence type="ECO:0000313" key="1">
    <source>
        <dbReference type="EMBL" id="KAH1181502.1"/>
    </source>
</evidence>
<gene>
    <name evidence="1" type="ORF">KIL84_005228</name>
</gene>
<evidence type="ECO:0000313" key="2">
    <source>
        <dbReference type="Proteomes" id="UP000827986"/>
    </source>
</evidence>
<organism evidence="1 2">
    <name type="scientific">Mauremys mutica</name>
    <name type="common">yellowpond turtle</name>
    <dbReference type="NCBI Taxonomy" id="74926"/>
    <lineage>
        <taxon>Eukaryota</taxon>
        <taxon>Metazoa</taxon>
        <taxon>Chordata</taxon>
        <taxon>Craniata</taxon>
        <taxon>Vertebrata</taxon>
        <taxon>Euteleostomi</taxon>
        <taxon>Archelosauria</taxon>
        <taxon>Testudinata</taxon>
        <taxon>Testudines</taxon>
        <taxon>Cryptodira</taxon>
        <taxon>Durocryptodira</taxon>
        <taxon>Testudinoidea</taxon>
        <taxon>Geoemydidae</taxon>
        <taxon>Geoemydinae</taxon>
        <taxon>Mauremys</taxon>
    </lineage>
</organism>
<sequence length="220" mass="24769">MKNGPSKIHGVWKYRYRSEYLVTSFAADGSDNPGNLAPTTYNSAVSKQFQLAGSSGQRLFSSWVPEKLNISPQHILQFTLAHCLAEESVWSPKERDAVDKEILHLAGLNYSQPSSITCPNIARFSRVQHPVHWAHLKICPLILVPNLSRALSKICLIQNPLRSMGVLNWHQWAMIPLLLWGKKRIRSKGGHSHTLHLLSCDGHEDFVHCCHPILKTLRGS</sequence>
<dbReference type="AlphaFoldDB" id="A0A9D3XKT1"/>